<evidence type="ECO:0000313" key="2">
    <source>
        <dbReference type="Proteomes" id="UP001151699"/>
    </source>
</evidence>
<comment type="caution">
    <text evidence="1">The sequence shown here is derived from an EMBL/GenBank/DDBJ whole genome shotgun (WGS) entry which is preliminary data.</text>
</comment>
<dbReference type="EMBL" id="WJQU01000001">
    <property type="protein sequence ID" value="KAJ6647559.1"/>
    <property type="molecule type" value="Genomic_DNA"/>
</dbReference>
<proteinExistence type="predicted"/>
<organism evidence="1 2">
    <name type="scientific">Pseudolycoriella hygida</name>
    <dbReference type="NCBI Taxonomy" id="35572"/>
    <lineage>
        <taxon>Eukaryota</taxon>
        <taxon>Metazoa</taxon>
        <taxon>Ecdysozoa</taxon>
        <taxon>Arthropoda</taxon>
        <taxon>Hexapoda</taxon>
        <taxon>Insecta</taxon>
        <taxon>Pterygota</taxon>
        <taxon>Neoptera</taxon>
        <taxon>Endopterygota</taxon>
        <taxon>Diptera</taxon>
        <taxon>Nematocera</taxon>
        <taxon>Sciaroidea</taxon>
        <taxon>Sciaridae</taxon>
        <taxon>Pseudolycoriella</taxon>
    </lineage>
</organism>
<reference evidence="1" key="1">
    <citation type="submission" date="2022-07" db="EMBL/GenBank/DDBJ databases">
        <authorList>
            <person name="Trinca V."/>
            <person name="Uliana J.V.C."/>
            <person name="Torres T.T."/>
            <person name="Ward R.J."/>
            <person name="Monesi N."/>
        </authorList>
    </citation>
    <scope>NUCLEOTIDE SEQUENCE</scope>
    <source>
        <strain evidence="1">HSMRA1968</strain>
        <tissue evidence="1">Whole embryos</tissue>
    </source>
</reference>
<dbReference type="AlphaFoldDB" id="A0A9Q0S6Y6"/>
<protein>
    <submittedName>
        <fullName evidence="1">Uncharacterized protein</fullName>
    </submittedName>
</protein>
<accession>A0A9Q0S6Y6</accession>
<keyword evidence="2" id="KW-1185">Reference proteome</keyword>
<dbReference type="Proteomes" id="UP001151699">
    <property type="component" value="Chromosome A"/>
</dbReference>
<gene>
    <name evidence="1" type="ORF">Bhyg_02782</name>
</gene>
<sequence>MTTPTGTSLDAPHNNPSISMERTFFSITAMSVSSSHGFTSNKTELLAMSAGFLDFLAVYAATHPAGAFPMASKTDKSALDGAYLIPQNIVNITLNDCLAINVPFNINHANFRTRTCEEQLSLLQEYTQKLFIELEKGYGQIKQHLETIEGITYMTRVVLDFFVSADYGSKFDQNMLQCYLKRFIDKFPVKRNEAADRLLDLQEERDKIESIMDDFFLDYNIHCKRGTFTGCDNELNQLRCKLWKFLFSFEDINSLVGPEVISISSTYYNLGKIVKTFSSMYDLKCGLNNNSPSLSYLKADVKILYPVFRQPFDAGVKNVDHLGIICRNATADINAWKKLFVLDI</sequence>
<evidence type="ECO:0000313" key="1">
    <source>
        <dbReference type="EMBL" id="KAJ6647559.1"/>
    </source>
</evidence>
<name>A0A9Q0S6Y6_9DIPT</name>